<feature type="domain" description="Amidohydrolase-related" evidence="1">
    <location>
        <begin position="65"/>
        <end position="346"/>
    </location>
</feature>
<organism evidence="2 3">
    <name type="scientific">Streptomyces endophyticus</name>
    <dbReference type="NCBI Taxonomy" id="714166"/>
    <lineage>
        <taxon>Bacteria</taxon>
        <taxon>Bacillati</taxon>
        <taxon>Actinomycetota</taxon>
        <taxon>Actinomycetes</taxon>
        <taxon>Kitasatosporales</taxon>
        <taxon>Streptomycetaceae</taxon>
        <taxon>Streptomyces</taxon>
    </lineage>
</organism>
<sequence length="386" mass="39991">MAVHAAPTAGPQRFDLVVSGGLLADPLRPEPFAGDLAVRGGRIVATGEPGTLDAEERVDATGLLVAPGLIDLHSHVYAPRTSLGVPADTVGVEQGVTTLVDAGSCGSDHWDDFAGNVVNAAETRVLSWLNISRHGLVHGRTELAGGPGDIDEVATEKLLREHPDRVRGIKVRMSSSVLGDSGLAPLRAAKRVAARVGRPVMVHVGNEPPRLADVLDLLGEGDVVTHAFHGKPGGLFGSEDAARRAVARGVHLDVGHGSASLSFATAERALAAGFSPHTISTDVHVGNVAGPVHSLVTTLNKLLTLGLSPHQVIRRATLHPAQVLGLDDELGTLRLGTAADLTLLRLTEGPLTLTDAGGDTRTTRTHLEAALTVRAGRVHTPKASTG</sequence>
<dbReference type="PANTHER" id="PTHR42717">
    <property type="entry name" value="DIHYDROOROTASE-RELATED"/>
    <property type="match status" value="1"/>
</dbReference>
<name>A0ABU6F4Z7_9ACTN</name>
<dbReference type="SUPFAM" id="SSF51556">
    <property type="entry name" value="Metallo-dependent hydrolases"/>
    <property type="match status" value="1"/>
</dbReference>
<dbReference type="InterPro" id="IPR020043">
    <property type="entry name" value="Deacetylase_Atu3266-like"/>
</dbReference>
<proteinExistence type="predicted"/>
<dbReference type="Pfam" id="PF01979">
    <property type="entry name" value="Amidohydro_1"/>
    <property type="match status" value="1"/>
</dbReference>
<reference evidence="2 3" key="1">
    <citation type="submission" date="2022-10" db="EMBL/GenBank/DDBJ databases">
        <authorList>
            <person name="Xie J."/>
            <person name="Shen N."/>
        </authorList>
    </citation>
    <scope>NUCLEOTIDE SEQUENCE [LARGE SCALE GENOMIC DNA]</scope>
    <source>
        <strain evidence="2 3">YIM65594</strain>
    </source>
</reference>
<dbReference type="InterPro" id="IPR006680">
    <property type="entry name" value="Amidohydro-rel"/>
</dbReference>
<dbReference type="PIRSF" id="PIRSF039004">
    <property type="entry name" value="ADE_EF_0837"/>
    <property type="match status" value="1"/>
</dbReference>
<gene>
    <name evidence="2" type="ORF">OKJ99_16325</name>
</gene>
<evidence type="ECO:0000313" key="2">
    <source>
        <dbReference type="EMBL" id="MEB8339059.1"/>
    </source>
</evidence>
<evidence type="ECO:0000313" key="3">
    <source>
        <dbReference type="Proteomes" id="UP001354931"/>
    </source>
</evidence>
<protein>
    <submittedName>
        <fullName evidence="2">Amidohydrolase/deacetylase family metallohydrolase</fullName>
    </submittedName>
</protein>
<dbReference type="Proteomes" id="UP001354931">
    <property type="component" value="Unassembled WGS sequence"/>
</dbReference>
<dbReference type="SUPFAM" id="SSF51338">
    <property type="entry name" value="Composite domain of metallo-dependent hydrolases"/>
    <property type="match status" value="1"/>
</dbReference>
<keyword evidence="3" id="KW-1185">Reference proteome</keyword>
<comment type="caution">
    <text evidence="2">The sequence shown here is derived from an EMBL/GenBank/DDBJ whole genome shotgun (WGS) entry which is preliminary data.</text>
</comment>
<dbReference type="Gene3D" id="3.20.20.140">
    <property type="entry name" value="Metal-dependent hydrolases"/>
    <property type="match status" value="1"/>
</dbReference>
<dbReference type="EMBL" id="JAOZYC010000108">
    <property type="protein sequence ID" value="MEB8339059.1"/>
    <property type="molecule type" value="Genomic_DNA"/>
</dbReference>
<dbReference type="PANTHER" id="PTHR42717:SF1">
    <property type="entry name" value="IMIDAZOLONEPROPIONASE AND RELATED AMIDOHYDROLASES"/>
    <property type="match status" value="1"/>
</dbReference>
<dbReference type="InterPro" id="IPR011059">
    <property type="entry name" value="Metal-dep_hydrolase_composite"/>
</dbReference>
<dbReference type="RefSeq" id="WP_326016944.1">
    <property type="nucleotide sequence ID" value="NZ_JAOZYC010000108.1"/>
</dbReference>
<dbReference type="InterPro" id="IPR032466">
    <property type="entry name" value="Metal_Hydrolase"/>
</dbReference>
<dbReference type="Gene3D" id="2.30.40.10">
    <property type="entry name" value="Urease, subunit C, domain 1"/>
    <property type="match status" value="1"/>
</dbReference>
<dbReference type="NCBIfam" id="NF006689">
    <property type="entry name" value="PRK09237.1"/>
    <property type="match status" value="1"/>
</dbReference>
<evidence type="ECO:0000259" key="1">
    <source>
        <dbReference type="Pfam" id="PF01979"/>
    </source>
</evidence>
<accession>A0ABU6F4Z7</accession>